<organism evidence="1">
    <name type="scientific">Sea otter poxvirus</name>
    <dbReference type="NCBI Taxonomy" id="1416741"/>
    <lineage>
        <taxon>Viruses</taxon>
        <taxon>Varidnaviria</taxon>
        <taxon>Bamfordvirae</taxon>
        <taxon>Nucleocytoviricota</taxon>
        <taxon>Pokkesviricetes</taxon>
        <taxon>Chitovirales</taxon>
        <taxon>Poxviridae</taxon>
        <taxon>Chordopoxvirinae</taxon>
        <taxon>Mustelpoxvirus</taxon>
        <taxon>Mustelpoxvirus seaotterpox</taxon>
        <taxon>Sea otterpox virus</taxon>
    </lineage>
</organism>
<protein>
    <submittedName>
        <fullName evidence="1">Uncharacterized protein</fullName>
    </submittedName>
</protein>
<sequence length="198" mass="22552">MAWVLVRTFFANLKQRVTNCISVESDDTYHQILISNLIDEYDIITQNIDGYLNDSEIPNRLHKILSDTRKNVCFRRQQLLDLCKRKGSCTDKYVDDIVNQDVDDISSTCSNDLDGDEVTTYFGTKLMLKKAEYSSDDSSSTSTTSSIGSMLFYTDSDSSDDNDDIFEHTLRKQFKSSNKGGDGSVKSFSWNFFSVLRD</sequence>
<reference evidence="1" key="1">
    <citation type="submission" date="2018-05" db="EMBL/GenBank/DDBJ databases">
        <title>Complete Genome Sequence of a Novel Sea Otter Poxvirus.</title>
        <authorList>
            <person name="Jacob J.M."/>
            <person name="Subramaniam K."/>
            <person name="Tu S.-L."/>
            <person name="Nielsen O."/>
            <person name="Tuomi P.A."/>
            <person name="Upton C."/>
            <person name="Waltzek T.B."/>
        </authorList>
    </citation>
    <scope>NUCLEOTIDE SEQUENCE [LARGE SCALE GENOMIC DNA]</scope>
    <source>
        <strain evidence="1">ELK</strain>
    </source>
</reference>
<proteinExistence type="predicted"/>
<dbReference type="GeneID" id="36841125"/>
<dbReference type="EMBL" id="MH427217">
    <property type="protein sequence ID" value="AWU47173.1"/>
    <property type="molecule type" value="Genomic_DNA"/>
</dbReference>
<dbReference type="Proteomes" id="UP000249273">
    <property type="component" value="Segment"/>
</dbReference>
<name>A0A2U9QHV2_9POXV</name>
<accession>A0A2U9QHV2</accession>
<evidence type="ECO:0000313" key="1">
    <source>
        <dbReference type="EMBL" id="AWU47173.1"/>
    </source>
</evidence>
<dbReference type="KEGG" id="vg:36841125"/>
<keyword evidence="2" id="KW-1185">Reference proteome</keyword>
<evidence type="ECO:0000313" key="2">
    <source>
        <dbReference type="Proteomes" id="UP000249273"/>
    </source>
</evidence>
<gene>
    <name evidence="1" type="primary">SOPV-ELK-128</name>
</gene>
<dbReference type="RefSeq" id="YP_009480666.1">
    <property type="nucleotide sequence ID" value="NC_037656.1"/>
</dbReference>